<dbReference type="InterPro" id="IPR036961">
    <property type="entry name" value="Kinesin_motor_dom_sf"/>
</dbReference>
<name>A0ABQ8DHH5_BRANA</name>
<dbReference type="EMBL" id="JAGKQM010000004">
    <property type="protein sequence ID" value="KAH0928830.1"/>
    <property type="molecule type" value="Genomic_DNA"/>
</dbReference>
<evidence type="ECO:0000256" key="3">
    <source>
        <dbReference type="ARBA" id="ARBA00022840"/>
    </source>
</evidence>
<proteinExistence type="predicted"/>
<reference evidence="6 7" key="1">
    <citation type="submission" date="2021-05" db="EMBL/GenBank/DDBJ databases">
        <title>Genome Assembly of Synthetic Allotetraploid Brassica napus Reveals Homoeologous Exchanges between Subgenomes.</title>
        <authorList>
            <person name="Davis J.T."/>
        </authorList>
    </citation>
    <scope>NUCLEOTIDE SEQUENCE [LARGE SCALE GENOMIC DNA]</scope>
    <source>
        <strain evidence="7">cv. Da-Ae</strain>
        <tissue evidence="6">Seedling</tissue>
    </source>
</reference>
<protein>
    <recommendedName>
        <fullName evidence="8">Kinesin motor domain-containing protein</fullName>
    </recommendedName>
</protein>
<evidence type="ECO:0008006" key="8">
    <source>
        <dbReference type="Google" id="ProtNLM"/>
    </source>
</evidence>
<keyword evidence="2" id="KW-0547">Nucleotide-binding</keyword>
<evidence type="ECO:0000313" key="6">
    <source>
        <dbReference type="EMBL" id="KAH0928830.1"/>
    </source>
</evidence>
<keyword evidence="7" id="KW-1185">Reference proteome</keyword>
<evidence type="ECO:0000256" key="1">
    <source>
        <dbReference type="ARBA" id="ARBA00022701"/>
    </source>
</evidence>
<gene>
    <name evidence="6" type="ORF">HID58_014557</name>
</gene>
<dbReference type="PANTHER" id="PTHR37739">
    <property type="entry name" value="KINESIN-LIKE PROTEIN KIN-12D"/>
    <property type="match status" value="1"/>
</dbReference>
<keyword evidence="5" id="KW-0505">Motor protein</keyword>
<dbReference type="InterPro" id="IPR027417">
    <property type="entry name" value="P-loop_NTPase"/>
</dbReference>
<dbReference type="SUPFAM" id="SSF52540">
    <property type="entry name" value="P-loop containing nucleoside triphosphate hydrolases"/>
    <property type="match status" value="1"/>
</dbReference>
<dbReference type="Proteomes" id="UP000824890">
    <property type="component" value="Unassembled WGS sequence"/>
</dbReference>
<keyword evidence="1" id="KW-0493">Microtubule</keyword>
<evidence type="ECO:0000256" key="2">
    <source>
        <dbReference type="ARBA" id="ARBA00022741"/>
    </source>
</evidence>
<sequence>MEICKSPILTIYIYVQELDKHPCRDFSIREAKHIPYRDSSCKSKTLSTLKFAQRAKSIQKKAVVNEVMQDDVKVLREVISELRFLPHEDDDGDVEIEIDEAAVDRLCAQVDLQSSPASKRINHDVNIV</sequence>
<dbReference type="Gene3D" id="3.40.850.10">
    <property type="entry name" value="Kinesin motor domain"/>
    <property type="match status" value="1"/>
</dbReference>
<evidence type="ECO:0000256" key="4">
    <source>
        <dbReference type="ARBA" id="ARBA00023054"/>
    </source>
</evidence>
<accession>A0ABQ8DHH5</accession>
<dbReference type="PANTHER" id="PTHR37739:SF16">
    <property type="entry name" value="KINESIN-LIKE PROTEIN"/>
    <property type="match status" value="1"/>
</dbReference>
<keyword evidence="4" id="KW-0175">Coiled coil</keyword>
<organism evidence="6 7">
    <name type="scientific">Brassica napus</name>
    <name type="common">Rape</name>
    <dbReference type="NCBI Taxonomy" id="3708"/>
    <lineage>
        <taxon>Eukaryota</taxon>
        <taxon>Viridiplantae</taxon>
        <taxon>Streptophyta</taxon>
        <taxon>Embryophyta</taxon>
        <taxon>Tracheophyta</taxon>
        <taxon>Spermatophyta</taxon>
        <taxon>Magnoliopsida</taxon>
        <taxon>eudicotyledons</taxon>
        <taxon>Gunneridae</taxon>
        <taxon>Pentapetalae</taxon>
        <taxon>rosids</taxon>
        <taxon>malvids</taxon>
        <taxon>Brassicales</taxon>
        <taxon>Brassicaceae</taxon>
        <taxon>Brassiceae</taxon>
        <taxon>Brassica</taxon>
    </lineage>
</organism>
<keyword evidence="3" id="KW-0067">ATP-binding</keyword>
<evidence type="ECO:0000256" key="5">
    <source>
        <dbReference type="ARBA" id="ARBA00023175"/>
    </source>
</evidence>
<dbReference type="InterPro" id="IPR044986">
    <property type="entry name" value="KIF15/KIN-12"/>
</dbReference>
<evidence type="ECO:0000313" key="7">
    <source>
        <dbReference type="Proteomes" id="UP000824890"/>
    </source>
</evidence>
<comment type="caution">
    <text evidence="6">The sequence shown here is derived from an EMBL/GenBank/DDBJ whole genome shotgun (WGS) entry which is preliminary data.</text>
</comment>